<evidence type="ECO:0000313" key="2">
    <source>
        <dbReference type="Proteomes" id="UP000184267"/>
    </source>
</evidence>
<sequence length="186" mass="20669">MLAPLLPFKHLEHVAFILAIGPLAAVDATDHSISVLAEAWPNLRSLRLQRGRQSRIKAAGIPGVPPAVGTYPTIHALVILARHCPELSVLSLPRLSVSLPLPDEAEPVPLMNHPLESLTVQETVITWSGNRSLSGSLEFAMLLDRLFPRLLRYVILDGKEYIIQEVHNILEVIRRAREHDRLRGGF</sequence>
<comment type="caution">
    <text evidence="1">The sequence shown here is derived from an EMBL/GenBank/DDBJ whole genome shotgun (WGS) entry which is preliminary data.</text>
</comment>
<proteinExistence type="predicted"/>
<reference evidence="1 2" key="1">
    <citation type="submission" date="2016-10" db="EMBL/GenBank/DDBJ databases">
        <title>Genome sequence of the basidiomycete white-rot fungus Trametes pubescens.</title>
        <authorList>
            <person name="Makela M.R."/>
            <person name="Granchi Z."/>
            <person name="Peng M."/>
            <person name="De Vries R.P."/>
            <person name="Grigoriev I."/>
            <person name="Riley R."/>
            <person name="Hilden K."/>
        </authorList>
    </citation>
    <scope>NUCLEOTIDE SEQUENCE [LARGE SCALE GENOMIC DNA]</scope>
    <source>
        <strain evidence="1 2">FBCC735</strain>
    </source>
</reference>
<keyword evidence="2" id="KW-1185">Reference proteome</keyword>
<dbReference type="STRING" id="154538.A0A1M2VFD6"/>
<accession>A0A1M2VFD6</accession>
<evidence type="ECO:0000313" key="1">
    <source>
        <dbReference type="EMBL" id="OJT06290.1"/>
    </source>
</evidence>
<gene>
    <name evidence="1" type="ORF">TRAPUB_2870</name>
</gene>
<protein>
    <recommendedName>
        <fullName evidence="3">F-box domain-containing protein</fullName>
    </recommendedName>
</protein>
<evidence type="ECO:0008006" key="3">
    <source>
        <dbReference type="Google" id="ProtNLM"/>
    </source>
</evidence>
<name>A0A1M2VFD6_TRAPU</name>
<dbReference type="EMBL" id="MNAD01001330">
    <property type="protein sequence ID" value="OJT06290.1"/>
    <property type="molecule type" value="Genomic_DNA"/>
</dbReference>
<dbReference type="Proteomes" id="UP000184267">
    <property type="component" value="Unassembled WGS sequence"/>
</dbReference>
<organism evidence="1 2">
    <name type="scientific">Trametes pubescens</name>
    <name type="common">White-rot fungus</name>
    <dbReference type="NCBI Taxonomy" id="154538"/>
    <lineage>
        <taxon>Eukaryota</taxon>
        <taxon>Fungi</taxon>
        <taxon>Dikarya</taxon>
        <taxon>Basidiomycota</taxon>
        <taxon>Agaricomycotina</taxon>
        <taxon>Agaricomycetes</taxon>
        <taxon>Polyporales</taxon>
        <taxon>Polyporaceae</taxon>
        <taxon>Trametes</taxon>
    </lineage>
</organism>
<dbReference type="AlphaFoldDB" id="A0A1M2VFD6"/>